<keyword evidence="1" id="KW-0472">Membrane</keyword>
<dbReference type="RefSeq" id="XP_005714129.1">
    <property type="nucleotide sequence ID" value="XM_005714072.1"/>
</dbReference>
<keyword evidence="1" id="KW-1133">Transmembrane helix</keyword>
<feature type="transmembrane region" description="Helical" evidence="1">
    <location>
        <begin position="15"/>
        <end position="37"/>
    </location>
</feature>
<keyword evidence="1" id="KW-0812">Transmembrane</keyword>
<accession>R7QA10</accession>
<evidence type="ECO:0000313" key="3">
    <source>
        <dbReference type="Proteomes" id="UP000012073"/>
    </source>
</evidence>
<name>R7QA10_CHOCR</name>
<dbReference type="EMBL" id="HG001685">
    <property type="protein sequence ID" value="CDF34310.1"/>
    <property type="molecule type" value="Genomic_DNA"/>
</dbReference>
<dbReference type="Proteomes" id="UP000012073">
    <property type="component" value="Unassembled WGS sequence"/>
</dbReference>
<dbReference type="GeneID" id="17321844"/>
<gene>
    <name evidence="2" type="ORF">CHC_T00008292001</name>
</gene>
<evidence type="ECO:0000313" key="2">
    <source>
        <dbReference type="EMBL" id="CDF34310.1"/>
    </source>
</evidence>
<proteinExistence type="predicted"/>
<organism evidence="2 3">
    <name type="scientific">Chondrus crispus</name>
    <name type="common">Carrageen Irish moss</name>
    <name type="synonym">Polymorpha crispa</name>
    <dbReference type="NCBI Taxonomy" id="2769"/>
    <lineage>
        <taxon>Eukaryota</taxon>
        <taxon>Rhodophyta</taxon>
        <taxon>Florideophyceae</taxon>
        <taxon>Rhodymeniophycidae</taxon>
        <taxon>Gigartinales</taxon>
        <taxon>Gigartinaceae</taxon>
        <taxon>Chondrus</taxon>
    </lineage>
</organism>
<feature type="transmembrane region" description="Helical" evidence="1">
    <location>
        <begin position="472"/>
        <end position="494"/>
    </location>
</feature>
<dbReference type="KEGG" id="ccp:CHC_T00008292001"/>
<reference evidence="3" key="1">
    <citation type="journal article" date="2013" name="Proc. Natl. Acad. Sci. U.S.A.">
        <title>Genome structure and metabolic features in the red seaweed Chondrus crispus shed light on evolution of the Archaeplastida.</title>
        <authorList>
            <person name="Collen J."/>
            <person name="Porcel B."/>
            <person name="Carre W."/>
            <person name="Ball S.G."/>
            <person name="Chaparro C."/>
            <person name="Tonon T."/>
            <person name="Barbeyron T."/>
            <person name="Michel G."/>
            <person name="Noel B."/>
            <person name="Valentin K."/>
            <person name="Elias M."/>
            <person name="Artiguenave F."/>
            <person name="Arun A."/>
            <person name="Aury J.M."/>
            <person name="Barbosa-Neto J.F."/>
            <person name="Bothwell J.H."/>
            <person name="Bouget F.Y."/>
            <person name="Brillet L."/>
            <person name="Cabello-Hurtado F."/>
            <person name="Capella-Gutierrez S."/>
            <person name="Charrier B."/>
            <person name="Cladiere L."/>
            <person name="Cock J.M."/>
            <person name="Coelho S.M."/>
            <person name="Colleoni C."/>
            <person name="Czjzek M."/>
            <person name="Da Silva C."/>
            <person name="Delage L."/>
            <person name="Denoeud F."/>
            <person name="Deschamps P."/>
            <person name="Dittami S.M."/>
            <person name="Gabaldon T."/>
            <person name="Gachon C.M."/>
            <person name="Groisillier A."/>
            <person name="Herve C."/>
            <person name="Jabbari K."/>
            <person name="Katinka M."/>
            <person name="Kloareg B."/>
            <person name="Kowalczyk N."/>
            <person name="Labadie K."/>
            <person name="Leblanc C."/>
            <person name="Lopez P.J."/>
            <person name="McLachlan D.H."/>
            <person name="Meslet-Cladiere L."/>
            <person name="Moustafa A."/>
            <person name="Nehr Z."/>
            <person name="Nyvall Collen P."/>
            <person name="Panaud O."/>
            <person name="Partensky F."/>
            <person name="Poulain J."/>
            <person name="Rensing S.A."/>
            <person name="Rousvoal S."/>
            <person name="Samson G."/>
            <person name="Symeonidi A."/>
            <person name="Weissenbach J."/>
            <person name="Zambounis A."/>
            <person name="Wincker P."/>
            <person name="Boyen C."/>
        </authorList>
    </citation>
    <scope>NUCLEOTIDE SEQUENCE [LARGE SCALE GENOMIC DNA]</scope>
    <source>
        <strain evidence="3">cv. Stackhouse</strain>
    </source>
</reference>
<protein>
    <submittedName>
        <fullName evidence="2">Uncharacterized protein</fullName>
    </submittedName>
</protein>
<dbReference type="AlphaFoldDB" id="R7QA10"/>
<sequence>MNLGNTFTTTLDVSVWNVIRFVGISLCATSILTWLMTKTSALRAGARMRAGIPVKLVPRHHIKSSLVTESDASDKRLRAIVNLSIITLLIAEIAMEFGSGSTQIGKGIARDVGYENLDPGIRLKFSYVPSEDARPISVPYGSLPQTYSVRERQWSDIQALNLTLSEADVLRGNSGDHELEDFHLPSEEKAKWLRITVGKYPIVTGSNANAICAAGFMWIWARDKLFTLAGKDNLGNEGCPLEVLLSDSTIGGINLAAAQEVQFVLREPSEPEILAPCTTLSNVPATLNIQCLRDGGEPPRVEWRRQNWIVGAVSELETSEVVVDYGEKIEEEEAGEIRSVEASRSEAVPGRQNSLIIRRDRGVEITRRQFSFDFNWANDSITICVRQLCHFGDFSPRLCRKRRWRYRMEAVSAFRALQLSTVNVGRAWAVKESWQHDSDQTRTPVLWLSSDLGSANGYLRSETREVATLSPLFFLGLGLFTAMVVVSSWAHLYFSVTSRNVPASIRAITIDQTRRILAMSNLTRFNCGKIPASAPETLIMQTGDMQCHLETTYQCTTSRYCHDIDAEKGLLLLGRAPSVVKPNQELGDMSDENKKRAVTSTHVAVDEAAEILPARRRGTETPRSAIAVYKESIFQSRPRKGTPEGKLLTA</sequence>
<keyword evidence="3" id="KW-1185">Reference proteome</keyword>
<dbReference type="Gramene" id="CDF34310">
    <property type="protein sequence ID" value="CDF34310"/>
    <property type="gene ID" value="CHC_T00008292001"/>
</dbReference>
<evidence type="ECO:0000256" key="1">
    <source>
        <dbReference type="SAM" id="Phobius"/>
    </source>
</evidence>